<dbReference type="AlphaFoldDB" id="A0A016SX83"/>
<dbReference type="EMBL" id="JARK01001501">
    <property type="protein sequence ID" value="EYB94954.1"/>
    <property type="molecule type" value="Genomic_DNA"/>
</dbReference>
<accession>A0A016SX83</accession>
<reference evidence="3" key="1">
    <citation type="journal article" date="2015" name="Nat. Genet.">
        <title>The genome and transcriptome of the zoonotic hookworm Ancylostoma ceylanicum identify infection-specific gene families.</title>
        <authorList>
            <person name="Schwarz E.M."/>
            <person name="Hu Y."/>
            <person name="Antoshechkin I."/>
            <person name="Miller M.M."/>
            <person name="Sternberg P.W."/>
            <person name="Aroian R.V."/>
        </authorList>
    </citation>
    <scope>NUCLEOTIDE SEQUENCE</scope>
    <source>
        <strain evidence="3">HY135</strain>
    </source>
</reference>
<proteinExistence type="predicted"/>
<gene>
    <name evidence="2" type="primary">Acey_s0165.g3</name>
    <name evidence="2" type="ORF">Y032_0165g3</name>
</gene>
<evidence type="ECO:0000313" key="3">
    <source>
        <dbReference type="Proteomes" id="UP000024635"/>
    </source>
</evidence>
<sequence length="118" mass="13539">MMTMPDMFKKCEHSTASGHVTCVNEFMRDHYRVDHRTIKACRSLLRDGIIIDVHIAISGIRKSKSKLRFEKLTIEKQRKEHSEEAGISVRVEGTVISTGPTKVLHPMTHPTKRDGRDR</sequence>
<protein>
    <submittedName>
        <fullName evidence="2">Uncharacterized protein</fullName>
    </submittedName>
</protein>
<evidence type="ECO:0000313" key="2">
    <source>
        <dbReference type="EMBL" id="EYB94954.1"/>
    </source>
</evidence>
<name>A0A016SX83_9BILA</name>
<evidence type="ECO:0000256" key="1">
    <source>
        <dbReference type="SAM" id="MobiDB-lite"/>
    </source>
</evidence>
<dbReference type="Proteomes" id="UP000024635">
    <property type="component" value="Unassembled WGS sequence"/>
</dbReference>
<organism evidence="2 3">
    <name type="scientific">Ancylostoma ceylanicum</name>
    <dbReference type="NCBI Taxonomy" id="53326"/>
    <lineage>
        <taxon>Eukaryota</taxon>
        <taxon>Metazoa</taxon>
        <taxon>Ecdysozoa</taxon>
        <taxon>Nematoda</taxon>
        <taxon>Chromadorea</taxon>
        <taxon>Rhabditida</taxon>
        <taxon>Rhabditina</taxon>
        <taxon>Rhabditomorpha</taxon>
        <taxon>Strongyloidea</taxon>
        <taxon>Ancylostomatidae</taxon>
        <taxon>Ancylostomatinae</taxon>
        <taxon>Ancylostoma</taxon>
    </lineage>
</organism>
<comment type="caution">
    <text evidence="2">The sequence shown here is derived from an EMBL/GenBank/DDBJ whole genome shotgun (WGS) entry which is preliminary data.</text>
</comment>
<feature type="region of interest" description="Disordered" evidence="1">
    <location>
        <begin position="98"/>
        <end position="118"/>
    </location>
</feature>
<keyword evidence="3" id="KW-1185">Reference proteome</keyword>